<comment type="similarity">
    <text evidence="1">Belongs to the sirtuin family. Class I subfamily.</text>
</comment>
<dbReference type="KEGG" id="pfy:PFICI_11652"/>
<dbReference type="OrthoDB" id="424302at2759"/>
<name>W3WQX6_PESFW</name>
<dbReference type="Proteomes" id="UP000030651">
    <property type="component" value="Unassembled WGS sequence"/>
</dbReference>
<feature type="binding site" evidence="4">
    <location>
        <position position="183"/>
    </location>
    <ligand>
        <name>Zn(2+)</name>
        <dbReference type="ChEBI" id="CHEBI:29105"/>
    </ligand>
</feature>
<feature type="domain" description="Deacetylase sirtuin-type" evidence="5">
    <location>
        <begin position="1"/>
        <end position="291"/>
    </location>
</feature>
<evidence type="ECO:0000259" key="5">
    <source>
        <dbReference type="PROSITE" id="PS50305"/>
    </source>
</evidence>
<dbReference type="InterPro" id="IPR026591">
    <property type="entry name" value="Sirtuin_cat_small_dom_sf"/>
</dbReference>
<dbReference type="GO" id="GO:0017136">
    <property type="term" value="F:histone deacetylase activity, NAD-dependent"/>
    <property type="evidence" value="ECO:0007669"/>
    <property type="project" value="TreeGrafter"/>
</dbReference>
<evidence type="ECO:0000313" key="6">
    <source>
        <dbReference type="EMBL" id="ETS76265.1"/>
    </source>
</evidence>
<dbReference type="CDD" id="cd01412">
    <property type="entry name" value="SIRT5_Af1_CobB"/>
    <property type="match status" value="1"/>
</dbReference>
<dbReference type="Pfam" id="PF02146">
    <property type="entry name" value="SIR2"/>
    <property type="match status" value="1"/>
</dbReference>
<keyword evidence="4" id="KW-0862">Zinc</keyword>
<accession>W3WQX6</accession>
<reference evidence="7" key="1">
    <citation type="journal article" date="2015" name="BMC Genomics">
        <title>Genomic and transcriptomic analysis of the endophytic fungus Pestalotiopsis fici reveals its lifestyle and high potential for synthesis of natural products.</title>
        <authorList>
            <person name="Wang X."/>
            <person name="Zhang X."/>
            <person name="Liu L."/>
            <person name="Xiang M."/>
            <person name="Wang W."/>
            <person name="Sun X."/>
            <person name="Che Y."/>
            <person name="Guo L."/>
            <person name="Liu G."/>
            <person name="Guo L."/>
            <person name="Wang C."/>
            <person name="Yin W.B."/>
            <person name="Stadler M."/>
            <person name="Zhang X."/>
            <person name="Liu X."/>
        </authorList>
    </citation>
    <scope>NUCLEOTIDE SEQUENCE [LARGE SCALE GENOMIC DNA]</scope>
    <source>
        <strain evidence="7">W106-1 / CGMCC3.15140</strain>
    </source>
</reference>
<dbReference type="AlphaFoldDB" id="W3WQX6"/>
<dbReference type="InParanoid" id="W3WQX6"/>
<dbReference type="OMA" id="LIHMHGE"/>
<organism evidence="6 7">
    <name type="scientific">Pestalotiopsis fici (strain W106-1 / CGMCC3.15140)</name>
    <dbReference type="NCBI Taxonomy" id="1229662"/>
    <lineage>
        <taxon>Eukaryota</taxon>
        <taxon>Fungi</taxon>
        <taxon>Dikarya</taxon>
        <taxon>Ascomycota</taxon>
        <taxon>Pezizomycotina</taxon>
        <taxon>Sordariomycetes</taxon>
        <taxon>Xylariomycetidae</taxon>
        <taxon>Amphisphaeriales</taxon>
        <taxon>Sporocadaceae</taxon>
        <taxon>Pestalotiopsis</taxon>
    </lineage>
</organism>
<dbReference type="GeneID" id="19276665"/>
<dbReference type="STRING" id="1229662.W3WQX6"/>
<protein>
    <recommendedName>
        <fullName evidence="5">Deacetylase sirtuin-type domain-containing protein</fullName>
    </recommendedName>
</protein>
<feature type="binding site" evidence="4">
    <location>
        <position position="134"/>
    </location>
    <ligand>
        <name>Zn(2+)</name>
        <dbReference type="ChEBI" id="CHEBI:29105"/>
    </ligand>
</feature>
<dbReference type="HOGENOM" id="CLU_023643_3_1_1"/>
<sequence>MKSDVQEFKKLLKSSDRVMALCGAGLSVASGLPTFRGAGGLWREFDSTDLATPDAFEDDPALVWLFYAWRRHMALNAQPNAGHYALAELAKKNKNFLCLTQNVDGLSPRAGHPQEGIRMLHGNLLDVKCWDEKCGYIEHNVTRDPLCPALAPAAVDAAPGEIAPLLNPAIPTPEIKVEDLPHCPACERRGKKNLLRPGVVWFGEALPDGMLEGVDNWLYRGKVDVMLVVGTAAAVYPAAGYTRKAKRRGAVVAVVNPDPTSAEGLDENDFFFQGGADEFLPKLFEDVIGKLPAGEQRAAA</sequence>
<dbReference type="GO" id="GO:0070403">
    <property type="term" value="F:NAD+ binding"/>
    <property type="evidence" value="ECO:0007669"/>
    <property type="project" value="InterPro"/>
</dbReference>
<feature type="binding site" evidence="4">
    <location>
        <position position="129"/>
    </location>
    <ligand>
        <name>Zn(2+)</name>
        <dbReference type="ChEBI" id="CHEBI:29105"/>
    </ligand>
</feature>
<dbReference type="InterPro" id="IPR003000">
    <property type="entry name" value="Sirtuin"/>
</dbReference>
<proteinExistence type="inferred from homology"/>
<dbReference type="InterPro" id="IPR027546">
    <property type="entry name" value="Sirtuin_class_III"/>
</dbReference>
<dbReference type="GO" id="GO:0036054">
    <property type="term" value="F:protein-malonyllysine demalonylase activity"/>
    <property type="evidence" value="ECO:0007669"/>
    <property type="project" value="InterPro"/>
</dbReference>
<feature type="active site" description="Proton acceptor" evidence="4">
    <location>
        <position position="121"/>
    </location>
</feature>
<dbReference type="GO" id="GO:0036055">
    <property type="term" value="F:protein-succinyllysine desuccinylase activity"/>
    <property type="evidence" value="ECO:0007669"/>
    <property type="project" value="InterPro"/>
</dbReference>
<keyword evidence="4" id="KW-0479">Metal-binding</keyword>
<dbReference type="eggNOG" id="KOG2684">
    <property type="taxonomic scope" value="Eukaryota"/>
</dbReference>
<dbReference type="GO" id="GO:0005634">
    <property type="term" value="C:nucleus"/>
    <property type="evidence" value="ECO:0007669"/>
    <property type="project" value="TreeGrafter"/>
</dbReference>
<evidence type="ECO:0000256" key="4">
    <source>
        <dbReference type="PROSITE-ProRule" id="PRU00236"/>
    </source>
</evidence>
<keyword evidence="7" id="KW-1185">Reference proteome</keyword>
<dbReference type="GO" id="GO:0046872">
    <property type="term" value="F:metal ion binding"/>
    <property type="evidence" value="ECO:0007669"/>
    <property type="project" value="UniProtKB-KW"/>
</dbReference>
<dbReference type="EMBL" id="KI912117">
    <property type="protein sequence ID" value="ETS76265.1"/>
    <property type="molecule type" value="Genomic_DNA"/>
</dbReference>
<dbReference type="InterPro" id="IPR026590">
    <property type="entry name" value="Ssirtuin_cat_dom"/>
</dbReference>
<dbReference type="SUPFAM" id="SSF52467">
    <property type="entry name" value="DHS-like NAD/FAD-binding domain"/>
    <property type="match status" value="1"/>
</dbReference>
<dbReference type="InterPro" id="IPR029035">
    <property type="entry name" value="DHS-like_NAD/FAD-binding_dom"/>
</dbReference>
<gene>
    <name evidence="6" type="ORF">PFICI_11652</name>
</gene>
<evidence type="ECO:0000313" key="7">
    <source>
        <dbReference type="Proteomes" id="UP000030651"/>
    </source>
</evidence>
<evidence type="ECO:0000256" key="1">
    <source>
        <dbReference type="ARBA" id="ARBA00006924"/>
    </source>
</evidence>
<dbReference type="RefSeq" id="XP_007838424.1">
    <property type="nucleotide sequence ID" value="XM_007840233.1"/>
</dbReference>
<dbReference type="PROSITE" id="PS50305">
    <property type="entry name" value="SIRTUIN"/>
    <property type="match status" value="1"/>
</dbReference>
<dbReference type="PANTHER" id="PTHR11085">
    <property type="entry name" value="NAD-DEPENDENT PROTEIN DEACYLASE SIRTUIN-5, MITOCHONDRIAL-RELATED"/>
    <property type="match status" value="1"/>
</dbReference>
<evidence type="ECO:0000256" key="3">
    <source>
        <dbReference type="ARBA" id="ARBA00023027"/>
    </source>
</evidence>
<evidence type="ECO:0000256" key="2">
    <source>
        <dbReference type="ARBA" id="ARBA00022679"/>
    </source>
</evidence>
<feature type="binding site" evidence="4">
    <location>
        <position position="186"/>
    </location>
    <ligand>
        <name>Zn(2+)</name>
        <dbReference type="ChEBI" id="CHEBI:29105"/>
    </ligand>
</feature>
<dbReference type="Gene3D" id="3.30.1600.10">
    <property type="entry name" value="SIR2/SIRT2 'Small Domain"/>
    <property type="match status" value="1"/>
</dbReference>
<keyword evidence="2" id="KW-0808">Transferase</keyword>
<dbReference type="InterPro" id="IPR050134">
    <property type="entry name" value="NAD-dep_sirtuin_deacylases"/>
</dbReference>
<dbReference type="Gene3D" id="3.40.50.1220">
    <property type="entry name" value="TPP-binding domain"/>
    <property type="match status" value="1"/>
</dbReference>
<dbReference type="PANTHER" id="PTHR11085:SF10">
    <property type="entry name" value="NAD-DEPENDENT PROTEIN DEACYLASE SIRTUIN-5, MITOCHONDRIAL-RELATED"/>
    <property type="match status" value="1"/>
</dbReference>
<keyword evidence="3" id="KW-0520">NAD</keyword>